<dbReference type="Proteomes" id="UP000076874">
    <property type="component" value="Unassembled WGS sequence"/>
</dbReference>
<evidence type="ECO:0000313" key="3">
    <source>
        <dbReference type="Proteomes" id="UP000076874"/>
    </source>
</evidence>
<dbReference type="OrthoDB" id="2104739at2759"/>
<sequence length="143" mass="16025">MFDVGVRHLIEGFNIDRPTNAMTLTRRCHTEFGTFDMYFEAVDDAPPHTYRIQSFRPPFFSQVPQTVTRTFFLSEDHTIDPPLPRLLAIHAAVAKVMHMSGAGSHCDQILRDTEELLIKADGSTNLGALAALRLGGWWNGLVV</sequence>
<name>A0A167ZXP5_9HYPO</name>
<gene>
    <name evidence="2" type="ORF">SPI_00212</name>
</gene>
<organism evidence="2 3">
    <name type="scientific">Niveomyces insectorum RCEF 264</name>
    <dbReference type="NCBI Taxonomy" id="1081102"/>
    <lineage>
        <taxon>Eukaryota</taxon>
        <taxon>Fungi</taxon>
        <taxon>Dikarya</taxon>
        <taxon>Ascomycota</taxon>
        <taxon>Pezizomycotina</taxon>
        <taxon>Sordariomycetes</taxon>
        <taxon>Hypocreomycetidae</taxon>
        <taxon>Hypocreales</taxon>
        <taxon>Cordycipitaceae</taxon>
        <taxon>Niveomyces</taxon>
    </lineage>
</organism>
<dbReference type="STRING" id="1081102.A0A167ZXP5"/>
<evidence type="ECO:0000259" key="1">
    <source>
        <dbReference type="Pfam" id="PF13391"/>
    </source>
</evidence>
<protein>
    <recommendedName>
        <fullName evidence="1">HNH nuclease domain-containing protein</fullName>
    </recommendedName>
</protein>
<dbReference type="Pfam" id="PF13391">
    <property type="entry name" value="HNH_2"/>
    <property type="match status" value="1"/>
</dbReference>
<keyword evidence="3" id="KW-1185">Reference proteome</keyword>
<dbReference type="AlphaFoldDB" id="A0A167ZXP5"/>
<evidence type="ECO:0000313" key="2">
    <source>
        <dbReference type="EMBL" id="OAA68017.1"/>
    </source>
</evidence>
<proteinExistence type="predicted"/>
<accession>A0A167ZXP5</accession>
<reference evidence="2 3" key="1">
    <citation type="journal article" date="2016" name="Genome Biol. Evol.">
        <title>Divergent and convergent evolution of fungal pathogenicity.</title>
        <authorList>
            <person name="Shang Y."/>
            <person name="Xiao G."/>
            <person name="Zheng P."/>
            <person name="Cen K."/>
            <person name="Zhan S."/>
            <person name="Wang C."/>
        </authorList>
    </citation>
    <scope>NUCLEOTIDE SEQUENCE [LARGE SCALE GENOMIC DNA]</scope>
    <source>
        <strain evidence="2 3">RCEF 264</strain>
    </source>
</reference>
<dbReference type="InterPro" id="IPR003615">
    <property type="entry name" value="HNH_nuc"/>
</dbReference>
<feature type="domain" description="HNH nuclease" evidence="1">
    <location>
        <begin position="5"/>
        <end position="40"/>
    </location>
</feature>
<dbReference type="EMBL" id="AZHD01000001">
    <property type="protein sequence ID" value="OAA68017.1"/>
    <property type="molecule type" value="Genomic_DNA"/>
</dbReference>
<comment type="caution">
    <text evidence="2">The sequence shown here is derived from an EMBL/GenBank/DDBJ whole genome shotgun (WGS) entry which is preliminary data.</text>
</comment>